<dbReference type="Gene3D" id="3.90.245.10">
    <property type="entry name" value="Ribonucleoside hydrolase-like"/>
    <property type="match status" value="1"/>
</dbReference>
<sequence>VDGKPYTSSQATIWRWRKHYQHDFAARMDWCVAAKFNQVNHNPVAILNGDRSKQIVKITTKSRDNIKLTALGQTIPSHKIPV</sequence>
<dbReference type="EMBL" id="UINC01104324">
    <property type="protein sequence ID" value="SVC67384.1"/>
    <property type="molecule type" value="Genomic_DNA"/>
</dbReference>
<reference evidence="1" key="1">
    <citation type="submission" date="2018-05" db="EMBL/GenBank/DDBJ databases">
        <authorList>
            <person name="Lanie J.A."/>
            <person name="Ng W.-L."/>
            <person name="Kazmierczak K.M."/>
            <person name="Andrzejewski T.M."/>
            <person name="Davidsen T.M."/>
            <person name="Wayne K.J."/>
            <person name="Tettelin H."/>
            <person name="Glass J.I."/>
            <person name="Rusch D."/>
            <person name="Podicherti R."/>
            <person name="Tsui H.-C.T."/>
            <person name="Winkler M.E."/>
        </authorList>
    </citation>
    <scope>NUCLEOTIDE SEQUENCE</scope>
</reference>
<proteinExistence type="predicted"/>
<name>A0A382P1W1_9ZZZZ</name>
<organism evidence="1">
    <name type="scientific">marine metagenome</name>
    <dbReference type="NCBI Taxonomy" id="408172"/>
    <lineage>
        <taxon>unclassified sequences</taxon>
        <taxon>metagenomes</taxon>
        <taxon>ecological metagenomes</taxon>
    </lineage>
</organism>
<accession>A0A382P1W1</accession>
<gene>
    <name evidence="1" type="ORF">METZ01_LOCUS320238</name>
</gene>
<dbReference type="GO" id="GO:0016799">
    <property type="term" value="F:hydrolase activity, hydrolyzing N-glycosyl compounds"/>
    <property type="evidence" value="ECO:0007669"/>
    <property type="project" value="InterPro"/>
</dbReference>
<dbReference type="InterPro" id="IPR036452">
    <property type="entry name" value="Ribo_hydro-like"/>
</dbReference>
<dbReference type="AlphaFoldDB" id="A0A382P1W1"/>
<protein>
    <submittedName>
        <fullName evidence="1">Uncharacterized protein</fullName>
    </submittedName>
</protein>
<feature type="non-terminal residue" evidence="1">
    <location>
        <position position="1"/>
    </location>
</feature>
<evidence type="ECO:0000313" key="1">
    <source>
        <dbReference type="EMBL" id="SVC67384.1"/>
    </source>
</evidence>